<keyword evidence="7" id="KW-1185">Reference proteome</keyword>
<sequence>MNISQIKLTEQTKELLALCKTAVAEIDSGRNTLISLDNLREKQKNGKVNKSHLKNAYNQAIDEGERQKAALQCALDKIAHIRQLEHDIRVSLGPRSFRRGVLMSVLQESAKTIPLWAGKPGEKFVFILKFAKLVILFITRAPPLCGAIPASPGTVAQPGDHVAALVPEPDVAATAACNLSEGCILAEVVLYDPDKRTYQVEDVDAEEGKVRYTLARSKVIPLPKWKANPVTHPDAIFTKGTAVFALYPQTTCFYKAIVDEVPVHIHDEYSLYFEDSSYPEGYAPAIRIPQRYVVECRESPAANSRRRSLK</sequence>
<dbReference type="GO" id="GO:0000124">
    <property type="term" value="C:SAGA complex"/>
    <property type="evidence" value="ECO:0007669"/>
    <property type="project" value="InterPro"/>
</dbReference>
<dbReference type="PANTHER" id="PTHR21539:SF0">
    <property type="entry name" value="SAGA-ASSOCIATED FACTOR 29"/>
    <property type="match status" value="1"/>
</dbReference>
<dbReference type="InterPro" id="IPR047288">
    <property type="entry name" value="Tudor_SGF29_rpt1"/>
</dbReference>
<evidence type="ECO:0000256" key="1">
    <source>
        <dbReference type="ARBA" id="ARBA00004123"/>
    </source>
</evidence>
<dbReference type="InterPro" id="IPR037802">
    <property type="entry name" value="SGF29"/>
</dbReference>
<evidence type="ECO:0000313" key="6">
    <source>
        <dbReference type="EMBL" id="THD21053.1"/>
    </source>
</evidence>
<evidence type="ECO:0000259" key="5">
    <source>
        <dbReference type="PROSITE" id="PS51518"/>
    </source>
</evidence>
<keyword evidence="2" id="KW-0805">Transcription regulation</keyword>
<evidence type="ECO:0000256" key="3">
    <source>
        <dbReference type="ARBA" id="ARBA00023163"/>
    </source>
</evidence>
<evidence type="ECO:0000313" key="7">
    <source>
        <dbReference type="Proteomes" id="UP000230066"/>
    </source>
</evidence>
<dbReference type="AlphaFoldDB" id="A0A4E0R148"/>
<dbReference type="EMBL" id="JXXN02003904">
    <property type="protein sequence ID" value="THD21053.1"/>
    <property type="molecule type" value="Genomic_DNA"/>
</dbReference>
<keyword evidence="4" id="KW-0539">Nucleus</keyword>
<protein>
    <submittedName>
        <fullName evidence="6">SAGA-associated factor</fullName>
    </submittedName>
</protein>
<gene>
    <name evidence="6" type="ORF">D915_007744</name>
</gene>
<dbReference type="CDD" id="cd20394">
    <property type="entry name" value="Tudor_SGF29_rpt2"/>
    <property type="match status" value="1"/>
</dbReference>
<name>A0A4E0R148_FASHE</name>
<dbReference type="GO" id="GO:0005634">
    <property type="term" value="C:nucleus"/>
    <property type="evidence" value="ECO:0007669"/>
    <property type="project" value="UniProtKB-SubCell"/>
</dbReference>
<dbReference type="PROSITE" id="PS51518">
    <property type="entry name" value="SGF29_C"/>
    <property type="match status" value="1"/>
</dbReference>
<proteinExistence type="predicted"/>
<dbReference type="InterPro" id="IPR010750">
    <property type="entry name" value="SGF29_tudor-like_dom"/>
</dbReference>
<dbReference type="Proteomes" id="UP000230066">
    <property type="component" value="Unassembled WGS sequence"/>
</dbReference>
<organism evidence="6 7">
    <name type="scientific">Fasciola hepatica</name>
    <name type="common">Liver fluke</name>
    <dbReference type="NCBI Taxonomy" id="6192"/>
    <lineage>
        <taxon>Eukaryota</taxon>
        <taxon>Metazoa</taxon>
        <taxon>Spiralia</taxon>
        <taxon>Lophotrochozoa</taxon>
        <taxon>Platyhelminthes</taxon>
        <taxon>Trematoda</taxon>
        <taxon>Digenea</taxon>
        <taxon>Plagiorchiida</taxon>
        <taxon>Echinostomata</taxon>
        <taxon>Echinostomatoidea</taxon>
        <taxon>Fasciolidae</taxon>
        <taxon>Fasciola</taxon>
    </lineage>
</organism>
<evidence type="ECO:0000256" key="4">
    <source>
        <dbReference type="ARBA" id="ARBA00023242"/>
    </source>
</evidence>
<comment type="caution">
    <text evidence="6">The sequence shown here is derived from an EMBL/GenBank/DDBJ whole genome shotgun (WGS) entry which is preliminary data.</text>
</comment>
<dbReference type="CDD" id="cd20393">
    <property type="entry name" value="Tudor_SGF29_rpt1"/>
    <property type="match status" value="1"/>
</dbReference>
<feature type="domain" description="SGF29 C-terminal" evidence="5">
    <location>
        <begin position="152"/>
        <end position="302"/>
    </location>
</feature>
<comment type="subcellular location">
    <subcellularLocation>
        <location evidence="1">Nucleus</location>
    </subcellularLocation>
</comment>
<dbReference type="Gene3D" id="2.30.30.140">
    <property type="match status" value="2"/>
</dbReference>
<accession>A0A4E0R148</accession>
<dbReference type="Pfam" id="PF07039">
    <property type="entry name" value="SGF29_Tudor"/>
    <property type="match status" value="1"/>
</dbReference>
<evidence type="ECO:0000256" key="2">
    <source>
        <dbReference type="ARBA" id="ARBA00023015"/>
    </source>
</evidence>
<keyword evidence="3" id="KW-0804">Transcription</keyword>
<dbReference type="InterPro" id="IPR047287">
    <property type="entry name" value="Tudor_SGF29_rpt2"/>
</dbReference>
<reference evidence="6" key="1">
    <citation type="submission" date="2019-03" db="EMBL/GenBank/DDBJ databases">
        <title>Improved annotation for the trematode Fasciola hepatica.</title>
        <authorList>
            <person name="Choi Y.-J."/>
            <person name="Martin J."/>
            <person name="Mitreva M."/>
        </authorList>
    </citation>
    <scope>NUCLEOTIDE SEQUENCE [LARGE SCALE GENOMIC DNA]</scope>
</reference>
<dbReference type="PANTHER" id="PTHR21539">
    <property type="entry name" value="SAGA-ASSOCIATED FACTOR 29"/>
    <property type="match status" value="1"/>
</dbReference>